<accession>Q0FK05</accession>
<evidence type="ECO:0000313" key="1">
    <source>
        <dbReference type="EMBL" id="EAU44521.1"/>
    </source>
</evidence>
<dbReference type="EMBL" id="AATQ01000044">
    <property type="protein sequence ID" value="EAU44521.1"/>
    <property type="molecule type" value="Genomic_DNA"/>
</dbReference>
<name>Q0FK05_SALBH</name>
<dbReference type="OrthoDB" id="9768878at2"/>
<proteinExistence type="predicted"/>
<evidence type="ECO:0000313" key="2">
    <source>
        <dbReference type="Proteomes" id="UP000006230"/>
    </source>
</evidence>
<keyword evidence="2" id="KW-1185">Reference proteome</keyword>
<dbReference type="InterPro" id="IPR008948">
    <property type="entry name" value="L-Aspartase-like"/>
</dbReference>
<dbReference type="PANTHER" id="PTHR43172">
    <property type="entry name" value="ADENYLOSUCCINATE LYASE"/>
    <property type="match status" value="1"/>
</dbReference>
<organism evidence="1 2">
    <name type="scientific">Salipiger bermudensis (strain DSM 26914 / JCM 13377 / KCTC 12554 / HTCC2601)</name>
    <name type="common">Pelagibaca bermudensis</name>
    <dbReference type="NCBI Taxonomy" id="314265"/>
    <lineage>
        <taxon>Bacteria</taxon>
        <taxon>Pseudomonadati</taxon>
        <taxon>Pseudomonadota</taxon>
        <taxon>Alphaproteobacteria</taxon>
        <taxon>Rhodobacterales</taxon>
        <taxon>Roseobacteraceae</taxon>
        <taxon>Salipiger</taxon>
    </lineage>
</organism>
<dbReference type="Proteomes" id="UP000006230">
    <property type="component" value="Unassembled WGS sequence"/>
</dbReference>
<dbReference type="eggNOG" id="COG0015">
    <property type="taxonomic scope" value="Bacteria"/>
</dbReference>
<dbReference type="SUPFAM" id="SSF48557">
    <property type="entry name" value="L-aspartase-like"/>
    <property type="match status" value="1"/>
</dbReference>
<dbReference type="GO" id="GO:0016853">
    <property type="term" value="F:isomerase activity"/>
    <property type="evidence" value="ECO:0007669"/>
    <property type="project" value="UniProtKB-KW"/>
</dbReference>
<reference evidence="1 2" key="1">
    <citation type="journal article" date="2010" name="J. Bacteriol.">
        <title>Genome sequences of Pelagibaca bermudensis HTCC2601T and Maritimibacter alkaliphilus HTCC2654T, the type strains of two marine Roseobacter genera.</title>
        <authorList>
            <person name="Thrash J.C."/>
            <person name="Cho J.C."/>
            <person name="Ferriera S."/>
            <person name="Johnson J."/>
            <person name="Vergin K.L."/>
            <person name="Giovannoni S.J."/>
        </authorList>
    </citation>
    <scope>NUCLEOTIDE SEQUENCE [LARGE SCALE GENOMIC DNA]</scope>
    <source>
        <strain evidence="2">DSM 26914 / JCM 13377 / KCTC 12554 / HTCC2601</strain>
    </source>
</reference>
<keyword evidence="1" id="KW-0413">Isomerase</keyword>
<comment type="caution">
    <text evidence="1">The sequence shown here is derived from an EMBL/GenBank/DDBJ whole genome shotgun (WGS) entry which is preliminary data.</text>
</comment>
<dbReference type="HOGENOM" id="CLU_030949_3_0_5"/>
<dbReference type="Gene3D" id="1.20.200.10">
    <property type="entry name" value="Fumarase/aspartase (Central domain)"/>
    <property type="match status" value="1"/>
</dbReference>
<dbReference type="STRING" id="314265.R2601_12625"/>
<dbReference type="AlphaFoldDB" id="Q0FK05"/>
<sequence>MTATPFDSAHLHKLFAAGEIGKLFSDSAEIRAMMIVLGTLAKVQGAAGVIPETAAKAIHRASLELQVDPRGLAEQAARDGSPVPALVEAFASLMQAPEYARYLLHDARPQDIEDSALMLRLRQALTLYGDELDTLLDQLAALAGSGRQPCAALSCGRSLLPLRDALPELRGRALCVSLGGDTALRAALAEALNLADPGRDWSEERSGPRAIADWAAQLTQALALIRAPGETGTEAAALASLWVHSSAMRSMFPSAQCGAAARFTEWLALPQLMLGTGAALKHARALAEERMQRAPTGPGKTLEPEALERFIAAATRG</sequence>
<gene>
    <name evidence="1" type="ORF">R2601_12625</name>
</gene>
<dbReference type="RefSeq" id="WP_007794459.1">
    <property type="nucleotide sequence ID" value="NZ_DS022276.1"/>
</dbReference>
<dbReference type="PANTHER" id="PTHR43172:SF2">
    <property type="entry name" value="ADENYLOSUCCINATE LYASE C-TERMINAL DOMAIN-CONTAINING PROTEIN"/>
    <property type="match status" value="1"/>
</dbReference>
<protein>
    <submittedName>
        <fullName evidence="1">3-carboxy-cis,cis-muconate cycloisomerase</fullName>
    </submittedName>
</protein>